<dbReference type="PIRSF" id="PIRSF018169">
    <property type="entry name" value="PAF_acetylhydrolase"/>
    <property type="match status" value="1"/>
</dbReference>
<comment type="catalytic activity">
    <reaction evidence="4">
        <text>a 1-O-alkyl-2-acetyl-sn-glycero-3-phosphocholine + H2O = a 1-O-alkyl-sn-glycero-3-phosphocholine + acetate + H(+)</text>
        <dbReference type="Rhea" id="RHEA:17777"/>
        <dbReference type="ChEBI" id="CHEBI:15377"/>
        <dbReference type="ChEBI" id="CHEBI:15378"/>
        <dbReference type="ChEBI" id="CHEBI:30089"/>
        <dbReference type="ChEBI" id="CHEBI:30909"/>
        <dbReference type="ChEBI" id="CHEBI:36707"/>
        <dbReference type="EC" id="3.1.1.47"/>
    </reaction>
</comment>
<dbReference type="GO" id="GO:0016042">
    <property type="term" value="P:lipid catabolic process"/>
    <property type="evidence" value="ECO:0007669"/>
    <property type="project" value="UniProtKB-KW"/>
</dbReference>
<feature type="active site" description="Nucleophile" evidence="5">
    <location>
        <position position="255"/>
    </location>
</feature>
<keyword evidence="2 4" id="KW-0442">Lipid degradation</keyword>
<dbReference type="InterPro" id="IPR029058">
    <property type="entry name" value="AB_hydrolase_fold"/>
</dbReference>
<evidence type="ECO:0000256" key="2">
    <source>
        <dbReference type="ARBA" id="ARBA00022963"/>
    </source>
</evidence>
<dbReference type="AlphaFoldDB" id="A0A6A6U9P8"/>
<evidence type="ECO:0000313" key="7">
    <source>
        <dbReference type="EMBL" id="KAF2668680.1"/>
    </source>
</evidence>
<comment type="similarity">
    <text evidence="4">Belongs to the serine esterase family.</text>
</comment>
<dbReference type="Proteomes" id="UP000799302">
    <property type="component" value="Unassembled WGS sequence"/>
</dbReference>
<sequence length="547" mass="59600">MLFAPTFPAYTGPHTVGSCDVEVPVFQLDSPVDAPDASLGTVAFRIFYPCEPESKPRPVKWLPSPQSEYVSAYCRFAGASPRLAGFLSYFPQFLYMTSIPVQRNAKLAQATTDTGRWPVLVFSHGLGGSRNAYSHICGSLASYGIIVIAPDHRDTSSPISFVRATETTEAKIVGYNKFSHTPSPEVYQGRDNQLRIRLWELGCIHDAMVRIDLGTCPANLDDNKSSKGARTEVLDMFRSKMNLHAPGSIAWAGHSFGATTMVQLLKSSYYSAPTESEKTELTSTLFLPSRDSPIVQQITPASVSLLLDMWCLPLRSKATRWLWNKPMPAYSQSHATVPPAGGSALLSVLSESFAIWDGNLNDTKRALAPTTAPPNGNIKWTPHFFYPEASAHLSQSDFGLVFPWLTARVLKTKEPDRLLRLNARAMLQVLRENGFAVAGPTAADLETSKNTKMSEKPLDDAAILKADGGVRGWKAVEMKSFKIKQETVASDDASASSGSGVHVEDDYQQEQAGEVDGADIVAPAEEGENLAMRPTASRRKSSAIAVH</sequence>
<feature type="compositionally biased region" description="Low complexity" evidence="6">
    <location>
        <begin position="490"/>
        <end position="500"/>
    </location>
</feature>
<dbReference type="GO" id="GO:0003847">
    <property type="term" value="F:1-alkyl-2-acetylglycerophosphocholine esterase activity"/>
    <property type="evidence" value="ECO:0007669"/>
    <property type="project" value="UniProtKB-UniRule"/>
</dbReference>
<name>A0A6A6U9P8_9PEZI</name>
<feature type="active site" description="Charge relay system" evidence="5">
    <location>
        <position position="392"/>
    </location>
</feature>
<dbReference type="EMBL" id="MU004236">
    <property type="protein sequence ID" value="KAF2668680.1"/>
    <property type="molecule type" value="Genomic_DNA"/>
</dbReference>
<evidence type="ECO:0000256" key="6">
    <source>
        <dbReference type="SAM" id="MobiDB-lite"/>
    </source>
</evidence>
<proteinExistence type="inferred from homology"/>
<evidence type="ECO:0000313" key="8">
    <source>
        <dbReference type="Proteomes" id="UP000799302"/>
    </source>
</evidence>
<evidence type="ECO:0000256" key="1">
    <source>
        <dbReference type="ARBA" id="ARBA00022801"/>
    </source>
</evidence>
<feature type="region of interest" description="Disordered" evidence="6">
    <location>
        <begin position="487"/>
        <end position="547"/>
    </location>
</feature>
<evidence type="ECO:0000256" key="3">
    <source>
        <dbReference type="ARBA" id="ARBA00023098"/>
    </source>
</evidence>
<protein>
    <recommendedName>
        <fullName evidence="4">Putative phospholipase</fullName>
        <ecNumber evidence="4">3.1.1.47</ecNumber>
    </recommendedName>
</protein>
<dbReference type="Gene3D" id="3.40.50.1820">
    <property type="entry name" value="alpha/beta hydrolase"/>
    <property type="match status" value="1"/>
</dbReference>
<dbReference type="EC" id="3.1.1.47" evidence="4"/>
<dbReference type="OrthoDB" id="2363873at2759"/>
<dbReference type="InterPro" id="IPR016715">
    <property type="entry name" value="PAF_acetylhydro_eukaryote"/>
</dbReference>
<reference evidence="7" key="1">
    <citation type="journal article" date="2020" name="Stud. Mycol.">
        <title>101 Dothideomycetes genomes: a test case for predicting lifestyles and emergence of pathogens.</title>
        <authorList>
            <person name="Haridas S."/>
            <person name="Albert R."/>
            <person name="Binder M."/>
            <person name="Bloem J."/>
            <person name="Labutti K."/>
            <person name="Salamov A."/>
            <person name="Andreopoulos B."/>
            <person name="Baker S."/>
            <person name="Barry K."/>
            <person name="Bills G."/>
            <person name="Bluhm B."/>
            <person name="Cannon C."/>
            <person name="Castanera R."/>
            <person name="Culley D."/>
            <person name="Daum C."/>
            <person name="Ezra D."/>
            <person name="Gonzalez J."/>
            <person name="Henrissat B."/>
            <person name="Kuo A."/>
            <person name="Liang C."/>
            <person name="Lipzen A."/>
            <person name="Lutzoni F."/>
            <person name="Magnuson J."/>
            <person name="Mondo S."/>
            <person name="Nolan M."/>
            <person name="Ohm R."/>
            <person name="Pangilinan J."/>
            <person name="Park H.-J."/>
            <person name="Ramirez L."/>
            <person name="Alfaro M."/>
            <person name="Sun H."/>
            <person name="Tritt A."/>
            <person name="Yoshinaga Y."/>
            <person name="Zwiers L.-H."/>
            <person name="Turgeon B."/>
            <person name="Goodwin S."/>
            <person name="Spatafora J."/>
            <person name="Crous P."/>
            <person name="Grigoriev I."/>
        </authorList>
    </citation>
    <scope>NUCLEOTIDE SEQUENCE</scope>
    <source>
        <strain evidence="7">CBS 115976</strain>
    </source>
</reference>
<dbReference type="Pfam" id="PF03403">
    <property type="entry name" value="PAF-AH_p_II"/>
    <property type="match status" value="1"/>
</dbReference>
<dbReference type="SUPFAM" id="SSF53474">
    <property type="entry name" value="alpha/beta-Hydrolases"/>
    <property type="match status" value="1"/>
</dbReference>
<dbReference type="PANTHER" id="PTHR10272">
    <property type="entry name" value="PLATELET-ACTIVATING FACTOR ACETYLHYDROLASE"/>
    <property type="match status" value="1"/>
</dbReference>
<organism evidence="7 8">
    <name type="scientific">Microthyrium microscopicum</name>
    <dbReference type="NCBI Taxonomy" id="703497"/>
    <lineage>
        <taxon>Eukaryota</taxon>
        <taxon>Fungi</taxon>
        <taxon>Dikarya</taxon>
        <taxon>Ascomycota</taxon>
        <taxon>Pezizomycotina</taxon>
        <taxon>Dothideomycetes</taxon>
        <taxon>Dothideomycetes incertae sedis</taxon>
        <taxon>Microthyriales</taxon>
        <taxon>Microthyriaceae</taxon>
        <taxon>Microthyrium</taxon>
    </lineage>
</organism>
<evidence type="ECO:0000256" key="5">
    <source>
        <dbReference type="PIRSR" id="PIRSR018169-1"/>
    </source>
</evidence>
<keyword evidence="3 4" id="KW-0443">Lipid metabolism</keyword>
<evidence type="ECO:0000256" key="4">
    <source>
        <dbReference type="PIRNR" id="PIRNR018169"/>
    </source>
</evidence>
<keyword evidence="8" id="KW-1185">Reference proteome</keyword>
<dbReference type="PANTHER" id="PTHR10272:SF7">
    <property type="entry name" value="PHOSPHOLIPASE-RELATED"/>
    <property type="match status" value="1"/>
</dbReference>
<feature type="active site" description="Charge relay system" evidence="5">
    <location>
        <position position="308"/>
    </location>
</feature>
<keyword evidence="1 4" id="KW-0378">Hydrolase</keyword>
<gene>
    <name evidence="7" type="ORF">BT63DRAFT_402606</name>
</gene>
<accession>A0A6A6U9P8</accession>